<name>A0A081C0P2_VECG1</name>
<keyword evidence="4" id="KW-0812">Transmembrane</keyword>
<dbReference type="EMBL" id="DF820467">
    <property type="protein sequence ID" value="GAK58147.1"/>
    <property type="molecule type" value="Genomic_DNA"/>
</dbReference>
<dbReference type="STRING" id="1499967.U27_05120"/>
<organism evidence="8">
    <name type="scientific">Vecturithrix granuli</name>
    <dbReference type="NCBI Taxonomy" id="1499967"/>
    <lineage>
        <taxon>Bacteria</taxon>
        <taxon>Candidatus Moduliflexota</taxon>
        <taxon>Candidatus Vecturitrichia</taxon>
        <taxon>Candidatus Vecturitrichales</taxon>
        <taxon>Candidatus Vecturitrichaceae</taxon>
        <taxon>Candidatus Vecturithrix</taxon>
    </lineage>
</organism>
<evidence type="ECO:0000256" key="5">
    <source>
        <dbReference type="ARBA" id="ARBA00022729"/>
    </source>
</evidence>
<comment type="similarity">
    <text evidence="2">Belongs to the OmpP1/FadL family.</text>
</comment>
<proteinExistence type="inferred from homology"/>
<accession>A0A081C0P2</accession>
<dbReference type="Gene3D" id="2.40.160.60">
    <property type="entry name" value="Outer membrane protein transport protein (OMPP1/FadL/TodX)"/>
    <property type="match status" value="1"/>
</dbReference>
<keyword evidence="7" id="KW-0998">Cell outer membrane</keyword>
<dbReference type="eggNOG" id="COG2067">
    <property type="taxonomic scope" value="Bacteria"/>
</dbReference>
<sequence length="451" mass="50986">MVRYGKIFALTMVLVLCEQMFVFALTDEEIFSQFQFNFLTPGARATALGGAFIGLADDATAVESNPAGLTQLYDPEVSLEFKYISYTTEQIFENFYAVTDIKTREFDNSVQGLPFMSVAFPYKRMVFSFYRQELVNYESSYRTSQYPIRIPDSTFYFYPIDGATDLTVTNYGIGVAIQPVEGLSIAVSPRWSELDMEASVKRFDATLEYDALYGYIPTDFSDTHIKNKTWIDDSDAEFSINAGVMWRLNFLEKILDIPRISLGAVYRTGPRFEVTESFSYRLLPTYVNNQYEVITDVGKLSDMTAFTLKVPDSYGFGLAVQPTNALTFTVDIVCIEYQDLLKDFDIVLDSNEDKNDYTVDNAVEAHVGAEYVLTLGERLLALRLGGYYEPDHTIRYTGDDATNKILFPGGDDQLHFTGGVGLVINEHFQIDTAANIAENNKQFSISTVYRF</sequence>
<dbReference type="SUPFAM" id="SSF56935">
    <property type="entry name" value="Porins"/>
    <property type="match status" value="1"/>
</dbReference>
<keyword evidence="6" id="KW-0472">Membrane</keyword>
<evidence type="ECO:0000313" key="8">
    <source>
        <dbReference type="EMBL" id="GAK58147.1"/>
    </source>
</evidence>
<keyword evidence="3" id="KW-1134">Transmembrane beta strand</keyword>
<dbReference type="AlphaFoldDB" id="A0A081C0P2"/>
<comment type="subcellular location">
    <subcellularLocation>
        <location evidence="1">Cell outer membrane</location>
        <topology evidence="1">Multi-pass membrane protein</topology>
    </subcellularLocation>
</comment>
<dbReference type="Proteomes" id="UP000030661">
    <property type="component" value="Unassembled WGS sequence"/>
</dbReference>
<dbReference type="InterPro" id="IPR005017">
    <property type="entry name" value="OMPP1/FadL/TodX"/>
</dbReference>
<evidence type="ECO:0000313" key="9">
    <source>
        <dbReference type="Proteomes" id="UP000030661"/>
    </source>
</evidence>
<keyword evidence="5" id="KW-0732">Signal</keyword>
<dbReference type="HOGENOM" id="CLU_588866_0_0_0"/>
<dbReference type="GO" id="GO:0009279">
    <property type="term" value="C:cell outer membrane"/>
    <property type="evidence" value="ECO:0007669"/>
    <property type="project" value="UniProtKB-SubCell"/>
</dbReference>
<dbReference type="PANTHER" id="PTHR35093:SF8">
    <property type="entry name" value="OUTER MEMBRANE PROTEIN NMB0088-RELATED"/>
    <property type="match status" value="1"/>
</dbReference>
<evidence type="ECO:0000256" key="7">
    <source>
        <dbReference type="ARBA" id="ARBA00023237"/>
    </source>
</evidence>
<evidence type="ECO:0000256" key="3">
    <source>
        <dbReference type="ARBA" id="ARBA00022452"/>
    </source>
</evidence>
<dbReference type="PANTHER" id="PTHR35093">
    <property type="entry name" value="OUTER MEMBRANE PROTEIN NMB0088-RELATED"/>
    <property type="match status" value="1"/>
</dbReference>
<keyword evidence="9" id="KW-1185">Reference proteome</keyword>
<evidence type="ECO:0000256" key="6">
    <source>
        <dbReference type="ARBA" id="ARBA00023136"/>
    </source>
</evidence>
<evidence type="ECO:0000256" key="1">
    <source>
        <dbReference type="ARBA" id="ARBA00004571"/>
    </source>
</evidence>
<evidence type="ECO:0000256" key="2">
    <source>
        <dbReference type="ARBA" id="ARBA00008163"/>
    </source>
</evidence>
<reference evidence="8" key="1">
    <citation type="journal article" date="2015" name="PeerJ">
        <title>First genomic representation of candidate bacterial phylum KSB3 points to enhanced environmental sensing as a trigger of wastewater bulking.</title>
        <authorList>
            <person name="Sekiguchi Y."/>
            <person name="Ohashi A."/>
            <person name="Parks D.H."/>
            <person name="Yamauchi T."/>
            <person name="Tyson G.W."/>
            <person name="Hugenholtz P."/>
        </authorList>
    </citation>
    <scope>NUCLEOTIDE SEQUENCE [LARGE SCALE GENOMIC DNA]</scope>
</reference>
<gene>
    <name evidence="8" type="ORF">U27_05120</name>
</gene>
<dbReference type="Pfam" id="PF03349">
    <property type="entry name" value="Toluene_X"/>
    <property type="match status" value="1"/>
</dbReference>
<protein>
    <submittedName>
        <fullName evidence="8">Membrane protein involved in aromatic hydrocarbon degradation</fullName>
    </submittedName>
</protein>
<evidence type="ECO:0000256" key="4">
    <source>
        <dbReference type="ARBA" id="ARBA00022692"/>
    </source>
</evidence>
<dbReference type="GO" id="GO:0015483">
    <property type="term" value="F:long-chain fatty acid transporting porin activity"/>
    <property type="evidence" value="ECO:0007669"/>
    <property type="project" value="TreeGrafter"/>
</dbReference>